<accession>A0A368KXC8</accession>
<reference evidence="2 3" key="1">
    <citation type="submission" date="2018-07" db="EMBL/GenBank/DDBJ databases">
        <title>Comparative genomes isolates from brazilian mangrove.</title>
        <authorList>
            <person name="De Araujo J.E."/>
            <person name="Taketani R.G."/>
            <person name="Silva M.C.P."/>
            <person name="Lourenco M.V."/>
            <person name="Oliveira V.M."/>
            <person name="Andreote F.D."/>
        </authorList>
    </citation>
    <scope>NUCLEOTIDE SEQUENCE [LARGE SCALE GENOMIC DNA]</scope>
    <source>
        <strain evidence="2 3">HEX PRIS-MGV</strain>
    </source>
</reference>
<proteinExistence type="predicted"/>
<dbReference type="InterPro" id="IPR003495">
    <property type="entry name" value="CobW/HypB/UreG_nucleotide-bd"/>
</dbReference>
<dbReference type="Gene3D" id="3.40.50.300">
    <property type="entry name" value="P-loop containing nucleotide triphosphate hydrolases"/>
    <property type="match status" value="1"/>
</dbReference>
<dbReference type="InterPro" id="IPR027417">
    <property type="entry name" value="P-loop_NTPase"/>
</dbReference>
<dbReference type="SUPFAM" id="SSF52540">
    <property type="entry name" value="P-loop containing nucleoside triphosphate hydrolases"/>
    <property type="match status" value="1"/>
</dbReference>
<evidence type="ECO:0000313" key="3">
    <source>
        <dbReference type="Proteomes" id="UP000253562"/>
    </source>
</evidence>
<sequence length="371" mass="40105">MTTTTPKIRFVMIGGFLGAGKTTTIGRLAKAYQDQGLKVGVVTNDQAADLVDTNLLRSQGLQVGEVAGACFCCNFNELTSTVEKLSAEERPDVVIAEPVGSCTDLVATVIQPLMRLFKAQFDVAPYGVILKPSHGLRILRQEANAGFSPKAAYIFEKQLEEADFLIVNRIDELSAEQVEELVGLIQKFAPGTPILRQSAKTGEGFAGLIDMLDQRGAFGQKILELDYDVYAEGEAELGWLNGSMKVTADKAFALDEVLLGIVEGLRSELANAQAETAHLKTIGLWEGAYGVANLVSSDTPAVMSLESNCQTKTAEIVVNARVAIDPETLQAEVEKVVQAVADKHGLKVEFHQTQSFRPGRPVPTHRFTQPL</sequence>
<dbReference type="Proteomes" id="UP000253562">
    <property type="component" value="Unassembled WGS sequence"/>
</dbReference>
<dbReference type="AlphaFoldDB" id="A0A368KXC8"/>
<dbReference type="Pfam" id="PF02492">
    <property type="entry name" value="cobW"/>
    <property type="match status" value="1"/>
</dbReference>
<dbReference type="EMBL" id="QPEX01000011">
    <property type="protein sequence ID" value="RCS53029.1"/>
    <property type="molecule type" value="Genomic_DNA"/>
</dbReference>
<comment type="caution">
    <text evidence="2">The sequence shown here is derived from an EMBL/GenBank/DDBJ whole genome shotgun (WGS) entry which is preliminary data.</text>
</comment>
<gene>
    <name evidence="2" type="ORF">DTL42_09460</name>
</gene>
<dbReference type="OrthoDB" id="9808822at2"/>
<dbReference type="InterPro" id="IPR051316">
    <property type="entry name" value="Zinc-reg_GTPase_activator"/>
</dbReference>
<dbReference type="PANTHER" id="PTHR13748:SF62">
    <property type="entry name" value="COBW DOMAIN-CONTAINING PROTEIN"/>
    <property type="match status" value="1"/>
</dbReference>
<organism evidence="2 3">
    <name type="scientific">Bremerella cremea</name>
    <dbReference type="NCBI Taxonomy" id="1031537"/>
    <lineage>
        <taxon>Bacteria</taxon>
        <taxon>Pseudomonadati</taxon>
        <taxon>Planctomycetota</taxon>
        <taxon>Planctomycetia</taxon>
        <taxon>Pirellulales</taxon>
        <taxon>Pirellulaceae</taxon>
        <taxon>Bremerella</taxon>
    </lineage>
</organism>
<dbReference type="PANTHER" id="PTHR13748">
    <property type="entry name" value="COBW-RELATED"/>
    <property type="match status" value="1"/>
</dbReference>
<feature type="domain" description="CobW/HypB/UreG nucleotide-binding" evidence="1">
    <location>
        <begin position="11"/>
        <end position="195"/>
    </location>
</feature>
<evidence type="ECO:0000259" key="1">
    <source>
        <dbReference type="Pfam" id="PF02492"/>
    </source>
</evidence>
<name>A0A368KXC8_9BACT</name>
<dbReference type="RefSeq" id="WP_114368453.1">
    <property type="nucleotide sequence ID" value="NZ_QPEX01000011.1"/>
</dbReference>
<dbReference type="GO" id="GO:0005737">
    <property type="term" value="C:cytoplasm"/>
    <property type="evidence" value="ECO:0007669"/>
    <property type="project" value="TreeGrafter"/>
</dbReference>
<evidence type="ECO:0000313" key="2">
    <source>
        <dbReference type="EMBL" id="RCS53029.1"/>
    </source>
</evidence>
<protein>
    <submittedName>
        <fullName evidence="2">Cobalamin biosynthesis protein P47K</fullName>
    </submittedName>
</protein>